<name>A0ACB9JT73_9ASTR</name>
<protein>
    <submittedName>
        <fullName evidence="1">Uncharacterized protein</fullName>
    </submittedName>
</protein>
<sequence length="607" mass="67524">MSDKYNYVISDLPIYKAALLDDWDSVSQIFERDPDLMTKQITYWWETPLIIAVGTNRSHRFVEKLVEHIVDVGAKEKLFVTSYGGNNPLHYAAKVGNTTAAKLLVAQKSDMTRVPNPYGNTPLKLAAWHGNKETLKYLLKVTPDLPPPEKEGSSPYTGVAGGDLITLTIMAGFYDVALEIIDMHPNIVLENDRNGQTALQILAQKPEIFPSGGRLGFWGRFIYSLIPMKKSEGGTQVKILSKIFNKSTAGFWSALQYAAPSIKNIHDIKVNNNLSSLLVDRICKIVIEKVDHNIAWNILGSAITTAVTYGTHELIEECILTYPGIIWYNVGGFYLLLAAIKQRQERVYNLVYQMSGHKVFAATEVDAEENENALHIAAKLAPPHRLNAVTGAALQMQRELQWYEEVEKFIEPSYKEALNKKGKTPRMVFTDAHKDLLAEGQQWMKDTACSCTVVAALIVTMAFAAAFTVPGGNLDNGKPLFQDDISFMLFIVSDAIALFSSSTSVLMFLGILTSRYADDDFLYALPKRLSIGLLSLFMSIAATMIAFSSTLALVLKEKVTWIAAPLVVATSIPVCLFALLQFPLLVELFNSTYGRSIFHQQNPRRIH</sequence>
<dbReference type="Proteomes" id="UP001056120">
    <property type="component" value="Linkage Group LG02"/>
</dbReference>
<dbReference type="EMBL" id="CM042019">
    <property type="protein sequence ID" value="KAI3823099.1"/>
    <property type="molecule type" value="Genomic_DNA"/>
</dbReference>
<evidence type="ECO:0000313" key="2">
    <source>
        <dbReference type="Proteomes" id="UP001056120"/>
    </source>
</evidence>
<gene>
    <name evidence="1" type="ORF">L1987_04526</name>
</gene>
<evidence type="ECO:0000313" key="1">
    <source>
        <dbReference type="EMBL" id="KAI3823099.1"/>
    </source>
</evidence>
<reference evidence="1 2" key="2">
    <citation type="journal article" date="2022" name="Mol. Ecol. Resour.">
        <title>The genomes of chicory, endive, great burdock and yacon provide insights into Asteraceae paleo-polyploidization history and plant inulin production.</title>
        <authorList>
            <person name="Fan W."/>
            <person name="Wang S."/>
            <person name="Wang H."/>
            <person name="Wang A."/>
            <person name="Jiang F."/>
            <person name="Liu H."/>
            <person name="Zhao H."/>
            <person name="Xu D."/>
            <person name="Zhang Y."/>
        </authorList>
    </citation>
    <scope>NUCLEOTIDE SEQUENCE [LARGE SCALE GENOMIC DNA]</scope>
    <source>
        <strain evidence="2">cv. Yunnan</strain>
        <tissue evidence="1">Leaves</tissue>
    </source>
</reference>
<reference evidence="2" key="1">
    <citation type="journal article" date="2022" name="Mol. Ecol. Resour.">
        <title>The genomes of chicory, endive, great burdock and yacon provide insights into Asteraceae palaeo-polyploidization history and plant inulin production.</title>
        <authorList>
            <person name="Fan W."/>
            <person name="Wang S."/>
            <person name="Wang H."/>
            <person name="Wang A."/>
            <person name="Jiang F."/>
            <person name="Liu H."/>
            <person name="Zhao H."/>
            <person name="Xu D."/>
            <person name="Zhang Y."/>
        </authorList>
    </citation>
    <scope>NUCLEOTIDE SEQUENCE [LARGE SCALE GENOMIC DNA]</scope>
    <source>
        <strain evidence="2">cv. Yunnan</strain>
    </source>
</reference>
<accession>A0ACB9JT73</accession>
<keyword evidence="2" id="KW-1185">Reference proteome</keyword>
<proteinExistence type="predicted"/>
<comment type="caution">
    <text evidence="1">The sequence shown here is derived from an EMBL/GenBank/DDBJ whole genome shotgun (WGS) entry which is preliminary data.</text>
</comment>
<organism evidence="1 2">
    <name type="scientific">Smallanthus sonchifolius</name>
    <dbReference type="NCBI Taxonomy" id="185202"/>
    <lineage>
        <taxon>Eukaryota</taxon>
        <taxon>Viridiplantae</taxon>
        <taxon>Streptophyta</taxon>
        <taxon>Embryophyta</taxon>
        <taxon>Tracheophyta</taxon>
        <taxon>Spermatophyta</taxon>
        <taxon>Magnoliopsida</taxon>
        <taxon>eudicotyledons</taxon>
        <taxon>Gunneridae</taxon>
        <taxon>Pentapetalae</taxon>
        <taxon>asterids</taxon>
        <taxon>campanulids</taxon>
        <taxon>Asterales</taxon>
        <taxon>Asteraceae</taxon>
        <taxon>Asteroideae</taxon>
        <taxon>Heliantheae alliance</taxon>
        <taxon>Millerieae</taxon>
        <taxon>Smallanthus</taxon>
    </lineage>
</organism>